<keyword evidence="3" id="KW-1185">Reference proteome</keyword>
<evidence type="ECO:0000313" key="3">
    <source>
        <dbReference type="Proteomes" id="UP000815677"/>
    </source>
</evidence>
<reference evidence="2" key="1">
    <citation type="submission" date="2014-09" db="EMBL/GenBank/DDBJ databases">
        <title>Genome sequence of the luminous mushroom Mycena chlorophos for searching fungal bioluminescence genes.</title>
        <authorList>
            <person name="Tanaka Y."/>
            <person name="Kasuga D."/>
            <person name="Oba Y."/>
            <person name="Hase S."/>
            <person name="Sato K."/>
            <person name="Oba Y."/>
            <person name="Sakakibara Y."/>
        </authorList>
    </citation>
    <scope>NUCLEOTIDE SEQUENCE</scope>
</reference>
<protein>
    <submittedName>
        <fullName evidence="2">Uncharacterized protein</fullName>
    </submittedName>
</protein>
<name>A0ABQ0L3A4_MYCCL</name>
<evidence type="ECO:0000313" key="2">
    <source>
        <dbReference type="EMBL" id="GAT45647.1"/>
    </source>
</evidence>
<feature type="region of interest" description="Disordered" evidence="1">
    <location>
        <begin position="127"/>
        <end position="149"/>
    </location>
</feature>
<dbReference type="EMBL" id="DF841648">
    <property type="protein sequence ID" value="GAT45647.1"/>
    <property type="molecule type" value="Genomic_DNA"/>
</dbReference>
<proteinExistence type="predicted"/>
<accession>A0ABQ0L3A4</accession>
<sequence length="319" mass="36929">MERSKGGNRGLFHGQRREFLERWVEPVTRYYSGSEKTPKHRVGSGKNIFDQLYGEYWDRFPPGVPITHEPPVDPTALAKYAREPTDPKELEQWTAQIESTKKSIKSWFERKRTRPSGANVFDPLLKQLRQPQSDPPRRQQPAQVYMRRPQVKERLNAEFERLGYKSRPAEDHINLRCEIAREWLQNEPATVREELQAEIEAKYQADMAKFQDQVEGLPSLDPAEQAEARRRMAVTFRPCIDQLSAYTGYHLFIFGVRIDEKLDVDITCIGSNVNTESPAYRDFTRAKPDAYATVGRCLTQFVADIRQLLCLDGSAKKTH</sequence>
<dbReference type="Proteomes" id="UP000815677">
    <property type="component" value="Unassembled WGS sequence"/>
</dbReference>
<evidence type="ECO:0000256" key="1">
    <source>
        <dbReference type="SAM" id="MobiDB-lite"/>
    </source>
</evidence>
<gene>
    <name evidence="2" type="ORF">MCHLO_03212</name>
</gene>
<organism evidence="2 3">
    <name type="scientific">Mycena chlorophos</name>
    <name type="common">Agaric fungus</name>
    <name type="synonym">Agaricus chlorophos</name>
    <dbReference type="NCBI Taxonomy" id="658473"/>
    <lineage>
        <taxon>Eukaryota</taxon>
        <taxon>Fungi</taxon>
        <taxon>Dikarya</taxon>
        <taxon>Basidiomycota</taxon>
        <taxon>Agaricomycotina</taxon>
        <taxon>Agaricomycetes</taxon>
        <taxon>Agaricomycetidae</taxon>
        <taxon>Agaricales</taxon>
        <taxon>Marasmiineae</taxon>
        <taxon>Mycenaceae</taxon>
        <taxon>Mycena</taxon>
    </lineage>
</organism>